<dbReference type="AlphaFoldDB" id="A0AAV5WY49"/>
<protein>
    <submittedName>
        <fullName evidence="1">Uncharacterized protein</fullName>
    </submittedName>
</protein>
<feature type="non-terminal residue" evidence="1">
    <location>
        <position position="129"/>
    </location>
</feature>
<reference evidence="1" key="1">
    <citation type="submission" date="2023-10" db="EMBL/GenBank/DDBJ databases">
        <title>Genome assembly of Pristionchus species.</title>
        <authorList>
            <person name="Yoshida K."/>
            <person name="Sommer R.J."/>
        </authorList>
    </citation>
    <scope>NUCLEOTIDE SEQUENCE</scope>
    <source>
        <strain evidence="1">RS5133</strain>
    </source>
</reference>
<feature type="non-terminal residue" evidence="1">
    <location>
        <position position="1"/>
    </location>
</feature>
<dbReference type="EMBL" id="BTSY01000006">
    <property type="protein sequence ID" value="GMT34662.1"/>
    <property type="molecule type" value="Genomic_DNA"/>
</dbReference>
<comment type="caution">
    <text evidence="1">The sequence shown here is derived from an EMBL/GenBank/DDBJ whole genome shotgun (WGS) entry which is preliminary data.</text>
</comment>
<evidence type="ECO:0000313" key="1">
    <source>
        <dbReference type="EMBL" id="GMT34662.1"/>
    </source>
</evidence>
<sequence length="129" mass="14912">QRRKYLSVNIRDHRNTTRNVFNKHGFVLEYLHGFVDNLQNVIRVEIDPKTNDRLFCENLSEQGSVLGLLLFSGGACHDSWWRLNQILEKGVEELVLIRLGRIWLGGIGCNSLSPMVHFGVICHCMLQFF</sequence>
<gene>
    <name evidence="1" type="ORF">PFISCL1PPCAC_25959</name>
</gene>
<dbReference type="Proteomes" id="UP001432322">
    <property type="component" value="Unassembled WGS sequence"/>
</dbReference>
<keyword evidence="2" id="KW-1185">Reference proteome</keyword>
<organism evidence="1 2">
    <name type="scientific">Pristionchus fissidentatus</name>
    <dbReference type="NCBI Taxonomy" id="1538716"/>
    <lineage>
        <taxon>Eukaryota</taxon>
        <taxon>Metazoa</taxon>
        <taxon>Ecdysozoa</taxon>
        <taxon>Nematoda</taxon>
        <taxon>Chromadorea</taxon>
        <taxon>Rhabditida</taxon>
        <taxon>Rhabditina</taxon>
        <taxon>Diplogasteromorpha</taxon>
        <taxon>Diplogasteroidea</taxon>
        <taxon>Neodiplogasteridae</taxon>
        <taxon>Pristionchus</taxon>
    </lineage>
</organism>
<name>A0AAV5WY49_9BILA</name>
<evidence type="ECO:0000313" key="2">
    <source>
        <dbReference type="Proteomes" id="UP001432322"/>
    </source>
</evidence>
<proteinExistence type="predicted"/>
<accession>A0AAV5WY49</accession>